<dbReference type="AlphaFoldDB" id="M5U880"/>
<evidence type="ECO:0000313" key="9">
    <source>
        <dbReference type="Proteomes" id="UP000011885"/>
    </source>
</evidence>
<dbReference type="OrthoDB" id="254157at2"/>
<feature type="domain" description="Type II secretion system protein GspF" evidence="7">
    <location>
        <begin position="230"/>
        <end position="332"/>
    </location>
</feature>
<sequence>MNPAPKPELSLDNESLAMLLEEIAAMAAANRSWATGLADLDVAAMGKVGRAAKLLRTRIEQGESPATAIASLSDRFQPLIRVAMETMIETGSTQPIYETVRLIRKENKTRTLVRLSIVNPIINVVVASVVTFFVLPWIMVSVSEAKLIRSASSPTSMEIWQTFARNFTLAAGATVATIVLFGAAWYWNLRRSLRDSDASQSYATFCRWIAMRLGIFSDTSTSHIDAGCVIASAAEVVGPRFAQSWSHVIKNIQSGSQTETALAIPETTPEPVEQCVVDLVSGQRSNTSIAFDMLRLSDLYQQTAHHRRSWWINVLPRWVSAILVIALMIAMLRTILVPLFDVVSEVAG</sequence>
<feature type="domain" description="Type II secretion system protein GspF" evidence="7">
    <location>
        <begin position="20"/>
        <end position="138"/>
    </location>
</feature>
<dbReference type="GO" id="GO:0005886">
    <property type="term" value="C:plasma membrane"/>
    <property type="evidence" value="ECO:0007669"/>
    <property type="project" value="UniProtKB-SubCell"/>
</dbReference>
<evidence type="ECO:0000256" key="1">
    <source>
        <dbReference type="ARBA" id="ARBA00004651"/>
    </source>
</evidence>
<feature type="transmembrane region" description="Helical" evidence="6">
    <location>
        <begin position="318"/>
        <end position="340"/>
    </location>
</feature>
<evidence type="ECO:0000256" key="6">
    <source>
        <dbReference type="SAM" id="Phobius"/>
    </source>
</evidence>
<dbReference type="PATRIC" id="fig|1263870.3.peg.4749"/>
<name>M5U880_9BACT</name>
<feature type="transmembrane region" description="Helical" evidence="6">
    <location>
        <begin position="167"/>
        <end position="187"/>
    </location>
</feature>
<evidence type="ECO:0000256" key="3">
    <source>
        <dbReference type="ARBA" id="ARBA00022692"/>
    </source>
</evidence>
<gene>
    <name evidence="8" type="ORF">RSSM_04491</name>
</gene>
<dbReference type="Proteomes" id="UP000011885">
    <property type="component" value="Unassembled WGS sequence"/>
</dbReference>
<keyword evidence="5 6" id="KW-0472">Membrane</keyword>
<comment type="subcellular location">
    <subcellularLocation>
        <location evidence="1">Cell membrane</location>
        <topology evidence="1">Multi-pass membrane protein</topology>
    </subcellularLocation>
</comment>
<evidence type="ECO:0000313" key="8">
    <source>
        <dbReference type="EMBL" id="EMI54076.1"/>
    </source>
</evidence>
<comment type="caution">
    <text evidence="8">The sequence shown here is derived from an EMBL/GenBank/DDBJ whole genome shotgun (WGS) entry which is preliminary data.</text>
</comment>
<accession>M5U880</accession>
<dbReference type="RefSeq" id="WP_008683193.1">
    <property type="nucleotide sequence ID" value="NZ_ANOH01000305.1"/>
</dbReference>
<keyword evidence="3 6" id="KW-0812">Transmembrane</keyword>
<evidence type="ECO:0000256" key="2">
    <source>
        <dbReference type="ARBA" id="ARBA00022475"/>
    </source>
</evidence>
<evidence type="ECO:0000256" key="4">
    <source>
        <dbReference type="ARBA" id="ARBA00022989"/>
    </source>
</evidence>
<dbReference type="InterPro" id="IPR018076">
    <property type="entry name" value="T2SS_GspF_dom"/>
</dbReference>
<organism evidence="8 9">
    <name type="scientific">Rhodopirellula sallentina SM41</name>
    <dbReference type="NCBI Taxonomy" id="1263870"/>
    <lineage>
        <taxon>Bacteria</taxon>
        <taxon>Pseudomonadati</taxon>
        <taxon>Planctomycetota</taxon>
        <taxon>Planctomycetia</taxon>
        <taxon>Pirellulales</taxon>
        <taxon>Pirellulaceae</taxon>
        <taxon>Rhodopirellula</taxon>
    </lineage>
</organism>
<proteinExistence type="predicted"/>
<keyword evidence="9" id="KW-1185">Reference proteome</keyword>
<protein>
    <submittedName>
        <fullName evidence="8">Membrane protein containing Type II secretion system F domain</fullName>
    </submittedName>
</protein>
<feature type="transmembrane region" description="Helical" evidence="6">
    <location>
        <begin position="112"/>
        <end position="139"/>
    </location>
</feature>
<dbReference type="Pfam" id="PF00482">
    <property type="entry name" value="T2SSF"/>
    <property type="match status" value="2"/>
</dbReference>
<keyword evidence="4 6" id="KW-1133">Transmembrane helix</keyword>
<evidence type="ECO:0000259" key="7">
    <source>
        <dbReference type="Pfam" id="PF00482"/>
    </source>
</evidence>
<reference evidence="8 9" key="1">
    <citation type="journal article" date="2013" name="Mar. Genomics">
        <title>Expression of sulfatases in Rhodopirellula baltica and the diversity of sulfatases in the genus Rhodopirellula.</title>
        <authorList>
            <person name="Wegner C.E."/>
            <person name="Richter-Heitmann T."/>
            <person name="Klindworth A."/>
            <person name="Klockow C."/>
            <person name="Richter M."/>
            <person name="Achstetter T."/>
            <person name="Glockner F.O."/>
            <person name="Harder J."/>
        </authorList>
    </citation>
    <scope>NUCLEOTIDE SEQUENCE [LARGE SCALE GENOMIC DNA]</scope>
    <source>
        <strain evidence="8 9">SM41</strain>
    </source>
</reference>
<dbReference type="EMBL" id="ANOH01000305">
    <property type="protein sequence ID" value="EMI54076.1"/>
    <property type="molecule type" value="Genomic_DNA"/>
</dbReference>
<keyword evidence="2" id="KW-1003">Cell membrane</keyword>
<evidence type="ECO:0000256" key="5">
    <source>
        <dbReference type="ARBA" id="ARBA00023136"/>
    </source>
</evidence>